<dbReference type="Proteomes" id="UP001597023">
    <property type="component" value="Unassembled WGS sequence"/>
</dbReference>
<dbReference type="EMBL" id="JBHTEB010000001">
    <property type="protein sequence ID" value="MFD0318752.1"/>
    <property type="molecule type" value="Genomic_DNA"/>
</dbReference>
<reference evidence="2" key="1">
    <citation type="journal article" date="2019" name="Int. J. Syst. Evol. Microbiol.">
        <title>The Global Catalogue of Microorganisms (GCM) 10K type strain sequencing project: providing services to taxonomists for standard genome sequencing and annotation.</title>
        <authorList>
            <consortium name="The Broad Institute Genomics Platform"/>
            <consortium name="The Broad Institute Genome Sequencing Center for Infectious Disease"/>
            <person name="Wu L."/>
            <person name="Ma J."/>
        </authorList>
    </citation>
    <scope>NUCLEOTIDE SEQUENCE [LARGE SCALE GENOMIC DNA]</scope>
    <source>
        <strain evidence="2">CGMCC 4.7400</strain>
    </source>
</reference>
<accession>A0ABW2WH48</accession>
<dbReference type="InterPro" id="IPR036390">
    <property type="entry name" value="WH_DNA-bd_sf"/>
</dbReference>
<proteinExistence type="predicted"/>
<protein>
    <submittedName>
        <fullName evidence="1">MarR family transcriptional regulator</fullName>
    </submittedName>
</protein>
<dbReference type="Gene3D" id="1.10.10.10">
    <property type="entry name" value="Winged helix-like DNA-binding domain superfamily/Winged helix DNA-binding domain"/>
    <property type="match status" value="1"/>
</dbReference>
<gene>
    <name evidence="1" type="ORF">ACFQZ6_31990</name>
</gene>
<evidence type="ECO:0000313" key="2">
    <source>
        <dbReference type="Proteomes" id="UP001597023"/>
    </source>
</evidence>
<dbReference type="RefSeq" id="WP_381616261.1">
    <property type="nucleotide sequence ID" value="NZ_JBHTEB010000001.1"/>
</dbReference>
<comment type="caution">
    <text evidence="1">The sequence shown here is derived from an EMBL/GenBank/DDBJ whole genome shotgun (WGS) entry which is preliminary data.</text>
</comment>
<organism evidence="1 2">
    <name type="scientific">Streptomyces flavalbus</name>
    <dbReference type="NCBI Taxonomy" id="2665155"/>
    <lineage>
        <taxon>Bacteria</taxon>
        <taxon>Bacillati</taxon>
        <taxon>Actinomycetota</taxon>
        <taxon>Actinomycetes</taxon>
        <taxon>Kitasatosporales</taxon>
        <taxon>Streptomycetaceae</taxon>
        <taxon>Streptomyces</taxon>
    </lineage>
</organism>
<dbReference type="SUPFAM" id="SSF46785">
    <property type="entry name" value="Winged helix' DNA-binding domain"/>
    <property type="match status" value="1"/>
</dbReference>
<dbReference type="InterPro" id="IPR036388">
    <property type="entry name" value="WH-like_DNA-bd_sf"/>
</dbReference>
<name>A0ABW2WH48_9ACTN</name>
<evidence type="ECO:0000313" key="1">
    <source>
        <dbReference type="EMBL" id="MFD0318752.1"/>
    </source>
</evidence>
<sequence length="150" mass="15544">MTTTPTTTPTADSRALALAHYAARGVLESVLARYDVTFQQSVALRVLAVAEGPVGREVVVRQVAGSLKADADDVRGVVEELVGKGLCAPEGAALRLTDAGREFYAASGAETAEISARIWAGIPAEDLAATGRVLALVRERADAELAALAK</sequence>
<keyword evidence="2" id="KW-1185">Reference proteome</keyword>